<comment type="similarity">
    <text evidence="2">Belongs to the GLI C2H2-type zinc-finger protein family.</text>
</comment>
<dbReference type="GO" id="GO:0005634">
    <property type="term" value="C:nucleus"/>
    <property type="evidence" value="ECO:0007669"/>
    <property type="project" value="UniProtKB-SubCell"/>
</dbReference>
<proteinExistence type="inferred from homology"/>
<evidence type="ECO:0000256" key="5">
    <source>
        <dbReference type="ARBA" id="ARBA00022771"/>
    </source>
</evidence>
<name>A0A7J8ACJ5_PIPKU</name>
<dbReference type="GO" id="GO:0000981">
    <property type="term" value="F:DNA-binding transcription factor activity, RNA polymerase II-specific"/>
    <property type="evidence" value="ECO:0007669"/>
    <property type="project" value="TreeGrafter"/>
</dbReference>
<dbReference type="FunFam" id="3.30.160.60:FF:000041">
    <property type="entry name" value="Zinc finger protein ZIC 1"/>
    <property type="match status" value="1"/>
</dbReference>
<dbReference type="InterPro" id="IPR013087">
    <property type="entry name" value="Znf_C2H2_type"/>
</dbReference>
<feature type="domain" description="C2H2-type" evidence="9">
    <location>
        <begin position="58"/>
        <end position="87"/>
    </location>
</feature>
<dbReference type="PROSITE" id="PS50157">
    <property type="entry name" value="ZINC_FINGER_C2H2_2"/>
    <property type="match status" value="2"/>
</dbReference>
<keyword evidence="4" id="KW-0677">Repeat</keyword>
<dbReference type="PANTHER" id="PTHR45718">
    <property type="entry name" value="TRANSCRIPTIONAL ACTIVATOR CUBITUS INTERRUPTUS"/>
    <property type="match status" value="1"/>
</dbReference>
<comment type="caution">
    <text evidence="10">The sequence shown here is derived from an EMBL/GenBank/DDBJ whole genome shotgun (WGS) entry which is preliminary data.</text>
</comment>
<dbReference type="Proteomes" id="UP000558488">
    <property type="component" value="Unassembled WGS sequence"/>
</dbReference>
<dbReference type="InterPro" id="IPR036236">
    <property type="entry name" value="Znf_C2H2_sf"/>
</dbReference>
<accession>A0A7J8ACJ5</accession>
<keyword evidence="3" id="KW-0479">Metal-binding</keyword>
<evidence type="ECO:0000256" key="1">
    <source>
        <dbReference type="ARBA" id="ARBA00004123"/>
    </source>
</evidence>
<dbReference type="SUPFAM" id="SSF57667">
    <property type="entry name" value="beta-beta-alpha zinc fingers"/>
    <property type="match status" value="1"/>
</dbReference>
<keyword evidence="11" id="KW-1185">Reference proteome</keyword>
<evidence type="ECO:0000256" key="8">
    <source>
        <dbReference type="PROSITE-ProRule" id="PRU00042"/>
    </source>
</evidence>
<dbReference type="GO" id="GO:0008270">
    <property type="term" value="F:zinc ion binding"/>
    <property type="evidence" value="ECO:0007669"/>
    <property type="project" value="UniProtKB-KW"/>
</dbReference>
<evidence type="ECO:0000256" key="7">
    <source>
        <dbReference type="ARBA" id="ARBA00023242"/>
    </source>
</evidence>
<evidence type="ECO:0000256" key="6">
    <source>
        <dbReference type="ARBA" id="ARBA00022833"/>
    </source>
</evidence>
<dbReference type="FunFam" id="3.30.160.60:FF:000039">
    <property type="entry name" value="Zinc finger protein ZIC 1"/>
    <property type="match status" value="1"/>
</dbReference>
<dbReference type="EMBL" id="JACAGB010000002">
    <property type="protein sequence ID" value="KAF6384232.1"/>
    <property type="molecule type" value="Genomic_DNA"/>
</dbReference>
<evidence type="ECO:0000256" key="3">
    <source>
        <dbReference type="ARBA" id="ARBA00022723"/>
    </source>
</evidence>
<dbReference type="AlphaFoldDB" id="A0A7J8ACJ5"/>
<dbReference type="PANTHER" id="PTHR45718:SF4">
    <property type="entry name" value="TRANSCRIPTIONAL ACTIVATOR CUBITUS INTERRUPTUS"/>
    <property type="match status" value="1"/>
</dbReference>
<dbReference type="InterPro" id="IPR043359">
    <property type="entry name" value="GLI-like"/>
</dbReference>
<gene>
    <name evidence="10" type="ORF">mPipKuh1_019131</name>
</gene>
<evidence type="ECO:0000259" key="9">
    <source>
        <dbReference type="PROSITE" id="PS50157"/>
    </source>
</evidence>
<evidence type="ECO:0000256" key="2">
    <source>
        <dbReference type="ARBA" id="ARBA00010831"/>
    </source>
</evidence>
<protein>
    <submittedName>
        <fullName evidence="10">Zic family member 4</fullName>
    </submittedName>
</protein>
<keyword evidence="7" id="KW-0539">Nucleus</keyword>
<organism evidence="10 11">
    <name type="scientific">Pipistrellus kuhlii</name>
    <name type="common">Kuhl's pipistrelle</name>
    <dbReference type="NCBI Taxonomy" id="59472"/>
    <lineage>
        <taxon>Eukaryota</taxon>
        <taxon>Metazoa</taxon>
        <taxon>Chordata</taxon>
        <taxon>Craniata</taxon>
        <taxon>Vertebrata</taxon>
        <taxon>Euteleostomi</taxon>
        <taxon>Mammalia</taxon>
        <taxon>Eutheria</taxon>
        <taxon>Laurasiatheria</taxon>
        <taxon>Chiroptera</taxon>
        <taxon>Yangochiroptera</taxon>
        <taxon>Vespertilionidae</taxon>
        <taxon>Pipistrellus</taxon>
    </lineage>
</organism>
<evidence type="ECO:0000313" key="11">
    <source>
        <dbReference type="Proteomes" id="UP000558488"/>
    </source>
</evidence>
<keyword evidence="6" id="KW-0862">Zinc</keyword>
<sequence length="129" mass="14744">MRYKTSLGMRKRLRLHQMSLKEWREKPFRCEFEGCERRFANSSDRKKHSHVHTSDKPYTCKVRGCDKCYTHPSSLRKHMKVHGRSPPSLSSGYVSATQSAVVSRSPNLGREPLVASSAAVVARGIELRE</sequence>
<keyword evidence="5 8" id="KW-0863">Zinc-finger</keyword>
<evidence type="ECO:0000313" key="10">
    <source>
        <dbReference type="EMBL" id="KAF6384232.1"/>
    </source>
</evidence>
<dbReference type="PROSITE" id="PS00028">
    <property type="entry name" value="ZINC_FINGER_C2H2_1"/>
    <property type="match status" value="2"/>
</dbReference>
<comment type="subcellular location">
    <subcellularLocation>
        <location evidence="1">Nucleus</location>
    </subcellularLocation>
</comment>
<dbReference type="SMART" id="SM00355">
    <property type="entry name" value="ZnF_C2H2"/>
    <property type="match status" value="2"/>
</dbReference>
<feature type="domain" description="C2H2-type" evidence="9">
    <location>
        <begin position="28"/>
        <end position="57"/>
    </location>
</feature>
<reference evidence="10 11" key="1">
    <citation type="journal article" date="2020" name="Nature">
        <title>Six reference-quality genomes reveal evolution of bat adaptations.</title>
        <authorList>
            <person name="Jebb D."/>
            <person name="Huang Z."/>
            <person name="Pippel M."/>
            <person name="Hughes G.M."/>
            <person name="Lavrichenko K."/>
            <person name="Devanna P."/>
            <person name="Winkler S."/>
            <person name="Jermiin L.S."/>
            <person name="Skirmuntt E.C."/>
            <person name="Katzourakis A."/>
            <person name="Burkitt-Gray L."/>
            <person name="Ray D.A."/>
            <person name="Sullivan K.A.M."/>
            <person name="Roscito J.G."/>
            <person name="Kirilenko B.M."/>
            <person name="Davalos L.M."/>
            <person name="Corthals A.P."/>
            <person name="Power M.L."/>
            <person name="Jones G."/>
            <person name="Ransome R.D."/>
            <person name="Dechmann D.K.N."/>
            <person name="Locatelli A.G."/>
            <person name="Puechmaille S.J."/>
            <person name="Fedrigo O."/>
            <person name="Jarvis E.D."/>
            <person name="Hiller M."/>
            <person name="Vernes S.C."/>
            <person name="Myers E.W."/>
            <person name="Teeling E.C."/>
        </authorList>
    </citation>
    <scope>NUCLEOTIDE SEQUENCE [LARGE SCALE GENOMIC DNA]</scope>
    <source>
        <strain evidence="10">MPipKuh1</strain>
        <tissue evidence="10">Flight muscle</tissue>
    </source>
</reference>
<evidence type="ECO:0000256" key="4">
    <source>
        <dbReference type="ARBA" id="ARBA00022737"/>
    </source>
</evidence>
<dbReference type="GO" id="GO:0000978">
    <property type="term" value="F:RNA polymerase II cis-regulatory region sequence-specific DNA binding"/>
    <property type="evidence" value="ECO:0007669"/>
    <property type="project" value="TreeGrafter"/>
</dbReference>
<dbReference type="Gene3D" id="3.30.160.60">
    <property type="entry name" value="Classic Zinc Finger"/>
    <property type="match status" value="2"/>
</dbReference>
<dbReference type="Pfam" id="PF00096">
    <property type="entry name" value="zf-C2H2"/>
    <property type="match status" value="1"/>
</dbReference>